<dbReference type="EMBL" id="RXYK01000002">
    <property type="protein sequence ID" value="RTY39536.1"/>
    <property type="molecule type" value="Genomic_DNA"/>
</dbReference>
<dbReference type="InterPro" id="IPR009000">
    <property type="entry name" value="Transl_B-barrel_sf"/>
</dbReference>
<dbReference type="Proteomes" id="UP000327458">
    <property type="component" value="Unassembled WGS sequence"/>
</dbReference>
<evidence type="ECO:0000256" key="3">
    <source>
        <dbReference type="ARBA" id="ARBA00022598"/>
    </source>
</evidence>
<evidence type="ECO:0000256" key="12">
    <source>
        <dbReference type="SAM" id="Coils"/>
    </source>
</evidence>
<evidence type="ECO:0000256" key="8">
    <source>
        <dbReference type="ARBA" id="ARBA00022884"/>
    </source>
</evidence>
<dbReference type="GO" id="GO:0006419">
    <property type="term" value="P:alanyl-tRNA aminoacylation"/>
    <property type="evidence" value="ECO:0007669"/>
    <property type="project" value="UniProtKB-UniRule"/>
</dbReference>
<comment type="catalytic activity">
    <reaction evidence="11">
        <text>tRNA(Ala) + L-alanine + ATP = L-alanyl-tRNA(Ala) + AMP + diphosphate</text>
        <dbReference type="Rhea" id="RHEA:12540"/>
        <dbReference type="Rhea" id="RHEA-COMP:9657"/>
        <dbReference type="Rhea" id="RHEA-COMP:9923"/>
        <dbReference type="ChEBI" id="CHEBI:30616"/>
        <dbReference type="ChEBI" id="CHEBI:33019"/>
        <dbReference type="ChEBI" id="CHEBI:57972"/>
        <dbReference type="ChEBI" id="CHEBI:78442"/>
        <dbReference type="ChEBI" id="CHEBI:78497"/>
        <dbReference type="ChEBI" id="CHEBI:456215"/>
        <dbReference type="EC" id="6.1.1.7"/>
    </reaction>
</comment>
<keyword evidence="10 11" id="KW-0030">Aminoacyl-tRNA synthetase</keyword>
<dbReference type="Pfam" id="PF07973">
    <property type="entry name" value="tRNA_SAD"/>
    <property type="match status" value="1"/>
</dbReference>
<dbReference type="Gene3D" id="2.40.30.130">
    <property type="match status" value="1"/>
</dbReference>
<evidence type="ECO:0000259" key="14">
    <source>
        <dbReference type="PROSITE" id="PS50860"/>
    </source>
</evidence>
<dbReference type="FunFam" id="3.30.980.10:FF:000004">
    <property type="entry name" value="Alanine--tRNA ligase, cytoplasmic"/>
    <property type="match status" value="1"/>
</dbReference>
<feature type="binding site" evidence="11">
    <location>
        <position position="675"/>
    </location>
    <ligand>
        <name>Zn(2+)</name>
        <dbReference type="ChEBI" id="CHEBI:29105"/>
    </ligand>
</feature>
<feature type="compositionally biased region" description="Basic and acidic residues" evidence="13">
    <location>
        <begin position="426"/>
        <end position="444"/>
    </location>
</feature>
<comment type="subcellular location">
    <subcellularLocation>
        <location evidence="11">Cytoplasm</location>
    </subcellularLocation>
</comment>
<dbReference type="InterPro" id="IPR018165">
    <property type="entry name" value="Ala-tRNA-synth_IIc_core"/>
</dbReference>
<evidence type="ECO:0000256" key="13">
    <source>
        <dbReference type="SAM" id="MobiDB-lite"/>
    </source>
</evidence>
<dbReference type="GO" id="GO:0008270">
    <property type="term" value="F:zinc ion binding"/>
    <property type="evidence" value="ECO:0007669"/>
    <property type="project" value="UniProtKB-UniRule"/>
</dbReference>
<keyword evidence="20" id="KW-1185">Reference proteome</keyword>
<dbReference type="PANTHER" id="PTHR11777">
    <property type="entry name" value="ALANYL-TRNA SYNTHETASE"/>
    <property type="match status" value="1"/>
</dbReference>
<feature type="coiled-coil region" evidence="12">
    <location>
        <begin position="738"/>
        <end position="765"/>
    </location>
</feature>
<evidence type="ECO:0000256" key="10">
    <source>
        <dbReference type="ARBA" id="ARBA00023146"/>
    </source>
</evidence>
<dbReference type="HAMAP" id="MF_00036_B">
    <property type="entry name" value="Ala_tRNA_synth_B"/>
    <property type="match status" value="1"/>
</dbReference>
<keyword evidence="4 11" id="KW-0479">Metal-binding</keyword>
<dbReference type="NCBIfam" id="TIGR00344">
    <property type="entry name" value="alaS"/>
    <property type="match status" value="1"/>
</dbReference>
<feature type="domain" description="Alanyl-transfer RNA synthetases family profile" evidence="14">
    <location>
        <begin position="1"/>
        <end position="714"/>
    </location>
</feature>
<dbReference type="Gene3D" id="3.30.930.10">
    <property type="entry name" value="Bira Bifunctional Protein, Domain 2"/>
    <property type="match status" value="1"/>
</dbReference>
<dbReference type="InterPro" id="IPR018164">
    <property type="entry name" value="Ala-tRNA-synth_IIc_N"/>
</dbReference>
<evidence type="ECO:0000256" key="4">
    <source>
        <dbReference type="ARBA" id="ARBA00022723"/>
    </source>
</evidence>
<evidence type="ECO:0000313" key="16">
    <source>
        <dbReference type="EMBL" id="MWV53864.1"/>
    </source>
</evidence>
<protein>
    <recommendedName>
        <fullName evidence="11">Alanine--tRNA ligase</fullName>
        <ecNumber evidence="11">6.1.1.7</ecNumber>
    </recommendedName>
    <alternativeName>
        <fullName evidence="11">Alanyl-tRNA synthetase</fullName>
        <shortName evidence="11">AlaRS</shortName>
    </alternativeName>
</protein>
<dbReference type="InterPro" id="IPR018163">
    <property type="entry name" value="Thr/Ala-tRNA-synth_IIc_edit"/>
</dbReference>
<reference evidence="16 20" key="3">
    <citation type="submission" date="2019-11" db="EMBL/GenBank/DDBJ databases">
        <title>Green- and brown-colored morphotypes of Chlorobia in the stratified aquatic ecosystems of Kandalaksha Gulf (White Sea): A model for study of the accessory genome evolution.</title>
        <authorList>
            <person name="Grouzdev D.S."/>
        </authorList>
    </citation>
    <scope>NUCLEOTIDE SEQUENCE [LARGE SCALE GENOMIC DNA]</scope>
    <source>
        <strain evidence="16 20">ZM</strain>
    </source>
</reference>
<feature type="binding site" evidence="11">
    <location>
        <position position="671"/>
    </location>
    <ligand>
        <name>Zn(2+)</name>
        <dbReference type="ChEBI" id="CHEBI:29105"/>
    </ligand>
</feature>
<keyword evidence="3 11" id="KW-0436">Ligase</keyword>
<feature type="binding site" evidence="11">
    <location>
        <position position="572"/>
    </location>
    <ligand>
        <name>Zn(2+)</name>
        <dbReference type="ChEBI" id="CHEBI:29105"/>
    </ligand>
</feature>
<evidence type="ECO:0000256" key="1">
    <source>
        <dbReference type="ARBA" id="ARBA00008226"/>
    </source>
</evidence>
<comment type="caution">
    <text evidence="17">The sequence shown here is derived from an EMBL/GenBank/DDBJ whole genome shotgun (WGS) entry which is preliminary data.</text>
</comment>
<evidence type="ECO:0000313" key="19">
    <source>
        <dbReference type="Proteomes" id="UP000327458"/>
    </source>
</evidence>
<dbReference type="EMBL" id="VMRG01000001">
    <property type="protein sequence ID" value="KAA6233151.1"/>
    <property type="molecule type" value="Genomic_DNA"/>
</dbReference>
<dbReference type="Proteomes" id="UP000489351">
    <property type="component" value="Unassembled WGS sequence"/>
</dbReference>
<dbReference type="Pfam" id="PF02272">
    <property type="entry name" value="DHHA1"/>
    <property type="match status" value="1"/>
</dbReference>
<feature type="binding site" evidence="11">
    <location>
        <position position="568"/>
    </location>
    <ligand>
        <name>Zn(2+)</name>
        <dbReference type="ChEBI" id="CHEBI:29105"/>
    </ligand>
</feature>
<keyword evidence="9 11" id="KW-0648">Protein biosynthesis</keyword>
<dbReference type="InterPro" id="IPR002318">
    <property type="entry name" value="Ala-tRNA-lgiase_IIc"/>
</dbReference>
<dbReference type="AlphaFoldDB" id="A0A3S0L1Z8"/>
<dbReference type="CDD" id="cd00673">
    <property type="entry name" value="AlaRS_core"/>
    <property type="match status" value="1"/>
</dbReference>
<evidence type="ECO:0000256" key="7">
    <source>
        <dbReference type="ARBA" id="ARBA00022840"/>
    </source>
</evidence>
<dbReference type="SMART" id="SM00863">
    <property type="entry name" value="tRNA_SAD"/>
    <property type="match status" value="1"/>
</dbReference>
<dbReference type="Pfam" id="PF01411">
    <property type="entry name" value="tRNA-synt_2c"/>
    <property type="match status" value="1"/>
</dbReference>
<evidence type="ECO:0000256" key="9">
    <source>
        <dbReference type="ARBA" id="ARBA00022917"/>
    </source>
</evidence>
<keyword evidence="8 11" id="KW-0694">RNA-binding</keyword>
<dbReference type="PROSITE" id="PS50860">
    <property type="entry name" value="AA_TRNA_LIGASE_II_ALA"/>
    <property type="match status" value="1"/>
</dbReference>
<proteinExistence type="inferred from homology"/>
<gene>
    <name evidence="11 15" type="primary">alaS</name>
    <name evidence="17" type="ORF">EKD02_02355</name>
    <name evidence="15" type="ORF">FP507_08955</name>
    <name evidence="16" type="ORF">GJ685_02150</name>
</gene>
<evidence type="ECO:0000313" key="18">
    <source>
        <dbReference type="Proteomes" id="UP000279908"/>
    </source>
</evidence>
<dbReference type="Gene3D" id="3.10.310.40">
    <property type="match status" value="1"/>
</dbReference>
<dbReference type="GO" id="GO:0002161">
    <property type="term" value="F:aminoacyl-tRNA deacylase activity"/>
    <property type="evidence" value="ECO:0007669"/>
    <property type="project" value="TreeGrafter"/>
</dbReference>
<keyword evidence="7 11" id="KW-0067">ATP-binding</keyword>
<dbReference type="Gene3D" id="3.30.54.20">
    <property type="match status" value="1"/>
</dbReference>
<evidence type="ECO:0000256" key="6">
    <source>
        <dbReference type="ARBA" id="ARBA00022833"/>
    </source>
</evidence>
<keyword evidence="5 11" id="KW-0547">Nucleotide-binding</keyword>
<dbReference type="PANTHER" id="PTHR11777:SF9">
    <property type="entry name" value="ALANINE--TRNA LIGASE, CYTOPLASMIC"/>
    <property type="match status" value="1"/>
</dbReference>
<dbReference type="PRINTS" id="PR00980">
    <property type="entry name" value="TRNASYNTHALA"/>
</dbReference>
<comment type="similarity">
    <text evidence="1 11">Belongs to the class-II aminoacyl-tRNA synthetase family.</text>
</comment>
<dbReference type="SUPFAM" id="SSF50447">
    <property type="entry name" value="Translation proteins"/>
    <property type="match status" value="1"/>
</dbReference>
<dbReference type="InterPro" id="IPR012947">
    <property type="entry name" value="tRNA_SAD"/>
</dbReference>
<dbReference type="SUPFAM" id="SSF55681">
    <property type="entry name" value="Class II aaRS and biotin synthetases"/>
    <property type="match status" value="1"/>
</dbReference>
<dbReference type="EMBL" id="WUBZ01000004">
    <property type="protein sequence ID" value="MWV53864.1"/>
    <property type="molecule type" value="Genomic_DNA"/>
</dbReference>
<dbReference type="GO" id="GO:0005737">
    <property type="term" value="C:cytoplasm"/>
    <property type="evidence" value="ECO:0007669"/>
    <property type="project" value="UniProtKB-SubCell"/>
</dbReference>
<dbReference type="GO" id="GO:0005524">
    <property type="term" value="F:ATP binding"/>
    <property type="evidence" value="ECO:0007669"/>
    <property type="project" value="UniProtKB-UniRule"/>
</dbReference>
<evidence type="ECO:0000313" key="20">
    <source>
        <dbReference type="Proteomes" id="UP000489351"/>
    </source>
</evidence>
<feature type="region of interest" description="Disordered" evidence="13">
    <location>
        <begin position="426"/>
        <end position="445"/>
    </location>
</feature>
<dbReference type="SUPFAM" id="SSF101353">
    <property type="entry name" value="Putative anticodon-binding domain of alanyl-tRNA synthetase (AlaRS)"/>
    <property type="match status" value="1"/>
</dbReference>
<comment type="domain">
    <text evidence="11">Consists of three domains; the N-terminal catalytic domain, the editing domain and the C-terminal C-Ala domain. The editing domain removes incorrectly charged amino acids, while the C-Ala domain, along with tRNA(Ala), serves as a bridge to cooperatively bring together the editing and aminoacylation centers thus stimulating deacylation of misacylated tRNAs.</text>
</comment>
<dbReference type="Proteomes" id="UP000279908">
    <property type="component" value="Unassembled WGS sequence"/>
</dbReference>
<evidence type="ECO:0000256" key="2">
    <source>
        <dbReference type="ARBA" id="ARBA00022555"/>
    </source>
</evidence>
<comment type="cofactor">
    <cofactor evidence="11">
        <name>Zn(2+)</name>
        <dbReference type="ChEBI" id="CHEBI:29105"/>
    </cofactor>
    <text evidence="11">Binds 1 zinc ion per subunit.</text>
</comment>
<evidence type="ECO:0000256" key="5">
    <source>
        <dbReference type="ARBA" id="ARBA00022741"/>
    </source>
</evidence>
<evidence type="ECO:0000256" key="11">
    <source>
        <dbReference type="HAMAP-Rule" id="MF_00036"/>
    </source>
</evidence>
<dbReference type="GO" id="GO:0000049">
    <property type="term" value="F:tRNA binding"/>
    <property type="evidence" value="ECO:0007669"/>
    <property type="project" value="UniProtKB-KW"/>
</dbReference>
<dbReference type="Gene3D" id="3.30.980.10">
    <property type="entry name" value="Threonyl-trna Synthetase, Chain A, domain 2"/>
    <property type="match status" value="1"/>
</dbReference>
<keyword evidence="2 11" id="KW-0820">tRNA-binding</keyword>
<dbReference type="InterPro" id="IPR050058">
    <property type="entry name" value="Ala-tRNA_ligase"/>
</dbReference>
<keyword evidence="6 11" id="KW-0862">Zinc</keyword>
<dbReference type="FunFam" id="3.10.310.40:FF:000001">
    <property type="entry name" value="Alanine--tRNA ligase"/>
    <property type="match status" value="1"/>
</dbReference>
<dbReference type="RefSeq" id="WP_126383619.1">
    <property type="nucleotide sequence ID" value="NZ_RXYK01000002.1"/>
</dbReference>
<dbReference type="FunFam" id="3.30.930.10:FF:000004">
    <property type="entry name" value="Alanine--tRNA ligase"/>
    <property type="match status" value="1"/>
</dbReference>
<evidence type="ECO:0000313" key="17">
    <source>
        <dbReference type="EMBL" id="RTY39536.1"/>
    </source>
</evidence>
<organism evidence="17 18">
    <name type="scientific">Chlorobium phaeovibrioides</name>
    <dbReference type="NCBI Taxonomy" id="1094"/>
    <lineage>
        <taxon>Bacteria</taxon>
        <taxon>Pseudomonadati</taxon>
        <taxon>Chlorobiota</taxon>
        <taxon>Chlorobiia</taxon>
        <taxon>Chlorobiales</taxon>
        <taxon>Chlorobiaceae</taxon>
        <taxon>Chlorobium/Pelodictyon group</taxon>
        <taxon>Chlorobium</taxon>
    </lineage>
</organism>
<reference evidence="17 18" key="1">
    <citation type="submission" date="2018-12" db="EMBL/GenBank/DDBJ databases">
        <authorList>
            <person name="Lunina O.N."/>
            <person name="Grouzdev D.S."/>
            <person name="Gorlenko V.M."/>
            <person name="Savvichev A.S."/>
        </authorList>
    </citation>
    <scope>NUCLEOTIDE SEQUENCE [LARGE SCALE GENOMIC DNA]</scope>
    <source>
        <strain evidence="17 18">BrKhr-17</strain>
    </source>
</reference>
<dbReference type="EC" id="6.1.1.7" evidence="11"/>
<sequence length="885" mass="98132">MKSSDIRQSFLDFFVGKSHTIVRSAPVIPADDPTLLFTNAGMNQFKDVFLAKGTRPYSRAADTQKCIRASGKHNDLEDVGRDTYHHTFFEMLGNWSFGDYYKEEAITWAWELLTVVWKLPEERLYATVYHDDDESFRIWEEKTSIRPDHILRFGDKDNFWEMGETGPCGPCSEIHIDLTPDGSGRALVNADDPQAIELWNLVFIQYDRQVDGRLEPLPQRHVDTGMGFERVCAVMQGKSSNYDTDVFRPLFDTITELTGVEYGASMHDPQDIAMRVIADHARTLSFALSDGAMPSNEGRGYVLRRILRRALRYAKDLGYNKPILHRLVATVADSMGDVFPELRDRQDAVARIVKAEEESFLVTLDRGIEIFNGLVGKVRGEGSSTLEGEDAFKLYDTYGFPFDLTRLMASSAGLQVDGEGFERCMQEQKTRARQDRREKQRGGAEEGSWEWFSDLHATEFTGYDGLEADASIIGISRSKKNLLLVLDRTPFYAESGGQTGDRGWIETGEYRLEVTDTQKDGDSFVHVVTRAFDNVRDSEADPADIAVGPGRVHASVDRKLRQATERNHTATHLLHAVLRHTLGAHVQQKGSLVNPERLRFDFSHFSKLTPEEIDAVESAVNDCIRQAEATLKHADVPYDDAIAKGALAFFGDKYADLVRVVEIPGISVELCGGTHVDNVGQIGLFKIVGESSVAAGVRRIEALTGRAAEELMWHEYRELHDVRQLLKMKAEEPPAEKVAAILEERRALEKQLAELKADVLLAKLQGDASALEDVCGCRIVARVVDGADAEGLRYAAQMLRQQFPLSAGLLCSSAEGKVSLAAFASDRAVKELGIDAGKLIRQAAAAVKGGGGGKAEFATAGGKNPEGMEDACRVFREAVRCIVKA</sequence>
<dbReference type="InterPro" id="IPR018162">
    <property type="entry name" value="Ala-tRNA-ligase_IIc_anticod-bd"/>
</dbReference>
<dbReference type="SUPFAM" id="SSF55186">
    <property type="entry name" value="ThrRS/AlaRS common domain"/>
    <property type="match status" value="1"/>
</dbReference>
<keyword evidence="11" id="KW-0963">Cytoplasm</keyword>
<comment type="function">
    <text evidence="11">Catalyzes the attachment of alanine to tRNA(Ala) in a two-step reaction: alanine is first activated by ATP to form Ala-AMP and then transferred to the acceptor end of tRNA(Ala). Also edits incorrectly charged Ser-tRNA(Ala) and Gly-tRNA(Ala) via its editing domain.</text>
</comment>
<evidence type="ECO:0000313" key="15">
    <source>
        <dbReference type="EMBL" id="KAA6233151.1"/>
    </source>
</evidence>
<accession>A0A3S0L1Z8</accession>
<dbReference type="InterPro" id="IPR003156">
    <property type="entry name" value="DHHA1_dom"/>
</dbReference>
<name>A0A3S0L1Z8_CHLPH</name>
<dbReference type="InterPro" id="IPR045864">
    <property type="entry name" value="aa-tRNA-synth_II/BPL/LPL"/>
</dbReference>
<dbReference type="GO" id="GO:0004813">
    <property type="term" value="F:alanine-tRNA ligase activity"/>
    <property type="evidence" value="ECO:0007669"/>
    <property type="project" value="UniProtKB-UniRule"/>
</dbReference>
<dbReference type="InterPro" id="IPR023033">
    <property type="entry name" value="Ala_tRNA_ligase_euk/bac"/>
</dbReference>
<keyword evidence="12" id="KW-0175">Coiled coil</keyword>
<reference evidence="15 19" key="2">
    <citation type="submission" date="2019-07" db="EMBL/GenBank/DDBJ databases">
        <title>Draft genome Sequence of Chlorobium phaeovibrioides sp. strain PhvTcv-s14, from the Phylum Chlorobi.</title>
        <authorList>
            <person name="Babenko V."/>
            <person name="Boldyreva D."/>
            <person name="Kanygina A."/>
            <person name="Selezneva O."/>
            <person name="Akopiyan T."/>
            <person name="Lunina O."/>
        </authorList>
    </citation>
    <scope>NUCLEOTIDE SEQUENCE [LARGE SCALE GENOMIC DNA]</scope>
    <source>
        <strain evidence="15 19">GrTcv12</strain>
    </source>
</reference>